<dbReference type="RefSeq" id="WP_062283101.1">
    <property type="nucleotide sequence ID" value="NZ_LTBC01000003.1"/>
</dbReference>
<dbReference type="Gene3D" id="3.40.980.20">
    <property type="entry name" value="Four-carbon acid sugar kinase, nucleotide binding domain"/>
    <property type="match status" value="1"/>
</dbReference>
<dbReference type="Proteomes" id="UP000075670">
    <property type="component" value="Unassembled WGS sequence"/>
</dbReference>
<dbReference type="Gene3D" id="3.40.50.10840">
    <property type="entry name" value="Putative sugar-binding, N-terminal domain"/>
    <property type="match status" value="1"/>
</dbReference>
<dbReference type="OrthoDB" id="9778478at2"/>
<feature type="domain" description="Four-carbon acid sugar kinase N-terminal" evidence="7">
    <location>
        <begin position="4"/>
        <end position="229"/>
    </location>
</feature>
<dbReference type="Pfam" id="PF07005">
    <property type="entry name" value="SBD_N"/>
    <property type="match status" value="1"/>
</dbReference>
<dbReference type="InterPro" id="IPR010737">
    <property type="entry name" value="4-carb_acid_sugar_kinase_N"/>
</dbReference>
<dbReference type="GO" id="GO:0005524">
    <property type="term" value="F:ATP binding"/>
    <property type="evidence" value="ECO:0007669"/>
    <property type="project" value="UniProtKB-KW"/>
</dbReference>
<evidence type="ECO:0000256" key="6">
    <source>
        <dbReference type="ARBA" id="ARBA00023277"/>
    </source>
</evidence>
<evidence type="ECO:0008006" key="11">
    <source>
        <dbReference type="Google" id="ProtNLM"/>
    </source>
</evidence>
<keyword evidence="4" id="KW-0418">Kinase</keyword>
<dbReference type="InterPro" id="IPR042213">
    <property type="entry name" value="NBD_C_sf"/>
</dbReference>
<protein>
    <recommendedName>
        <fullName evidence="11">D-threonate kinase</fullName>
    </recommendedName>
</protein>
<proteinExistence type="inferred from homology"/>
<evidence type="ECO:0000259" key="7">
    <source>
        <dbReference type="Pfam" id="PF07005"/>
    </source>
</evidence>
<evidence type="ECO:0000256" key="2">
    <source>
        <dbReference type="ARBA" id="ARBA00022679"/>
    </source>
</evidence>
<evidence type="ECO:0000256" key="3">
    <source>
        <dbReference type="ARBA" id="ARBA00022741"/>
    </source>
</evidence>
<evidence type="ECO:0000256" key="4">
    <source>
        <dbReference type="ARBA" id="ARBA00022777"/>
    </source>
</evidence>
<sequence length="439" mass="46390">MERIAIIADDLTGASDTGAQFCQHGFRTLVVIDAETIGQVGWEKEVLAINADTRHLTAIEAYQRVYEIALKLKKAAISRVYKKIDSTLRGHPGAELEAVMDAWQAGLALVVPAFPANRRFVRDGYLIIEENPEAAAAIEPAVNIAGAALCHVPGVLQQEMGRRVGQINLSTVRRGATELAATLEAAKKTNEVLVLDAVTEDDLQIIARAAGHLPGKIVLAGAAGLAAHLTLAWNLEAIPGPPPAREGVVILIAGSRNPVTALQVRKLTEFSGCRPYEVDTQAILDGQENAETERAVNAAVSREAMPDLLIIAVDSLFRQVSYNVAHGADGKPTAIHPEGMEQPDSKAIATALGTIAARLLDSLKVRALVITGGDTAVHVCRALGARGINLATEILPGIPLGYLEGGQAGGLPIVTKAGGFGPPDAFIKVFKYLNREANL</sequence>
<dbReference type="Pfam" id="PF17042">
    <property type="entry name" value="NBD_C"/>
    <property type="match status" value="1"/>
</dbReference>
<dbReference type="AlphaFoldDB" id="A0A151AZA1"/>
<gene>
    <name evidence="9" type="ORF">MOMUL_13390</name>
</gene>
<dbReference type="PATRIC" id="fig|1122241.3.peg.1406"/>
<evidence type="ECO:0000256" key="5">
    <source>
        <dbReference type="ARBA" id="ARBA00022840"/>
    </source>
</evidence>
<keyword evidence="5" id="KW-0067">ATP-binding</keyword>
<accession>A0A151AZA1</accession>
<keyword evidence="6" id="KW-0119">Carbohydrate metabolism</keyword>
<reference evidence="9 10" key="1">
    <citation type="submission" date="2016-02" db="EMBL/GenBank/DDBJ databases">
        <title>Genome sequence of Moorella mulderi DSM 14980.</title>
        <authorList>
            <person name="Poehlein A."/>
            <person name="Daniel R."/>
        </authorList>
    </citation>
    <scope>NUCLEOTIDE SEQUENCE [LARGE SCALE GENOMIC DNA]</scope>
    <source>
        <strain evidence="9 10">DSM 14980</strain>
    </source>
</reference>
<feature type="domain" description="Four-carbon acid sugar kinase nucleotide binding" evidence="8">
    <location>
        <begin position="251"/>
        <end position="426"/>
    </location>
</feature>
<dbReference type="InterPro" id="IPR037051">
    <property type="entry name" value="4-carb_acid_sugar_kinase_N_sf"/>
</dbReference>
<evidence type="ECO:0000259" key="8">
    <source>
        <dbReference type="Pfam" id="PF17042"/>
    </source>
</evidence>
<evidence type="ECO:0000313" key="10">
    <source>
        <dbReference type="Proteomes" id="UP000075670"/>
    </source>
</evidence>
<keyword evidence="2" id="KW-0808">Transferase</keyword>
<dbReference type="SUPFAM" id="SSF142764">
    <property type="entry name" value="YgbK-like"/>
    <property type="match status" value="1"/>
</dbReference>
<dbReference type="GO" id="GO:0016301">
    <property type="term" value="F:kinase activity"/>
    <property type="evidence" value="ECO:0007669"/>
    <property type="project" value="UniProtKB-KW"/>
</dbReference>
<evidence type="ECO:0000313" key="9">
    <source>
        <dbReference type="EMBL" id="KYH32737.1"/>
    </source>
</evidence>
<comment type="similarity">
    <text evidence="1">Belongs to the four-carbon acid sugar kinase family.</text>
</comment>
<name>A0A151AZA1_9FIRM</name>
<evidence type="ECO:0000256" key="1">
    <source>
        <dbReference type="ARBA" id="ARBA00005715"/>
    </source>
</evidence>
<comment type="caution">
    <text evidence="9">The sequence shown here is derived from an EMBL/GenBank/DDBJ whole genome shotgun (WGS) entry which is preliminary data.</text>
</comment>
<dbReference type="EMBL" id="LTBC01000003">
    <property type="protein sequence ID" value="KYH32737.1"/>
    <property type="molecule type" value="Genomic_DNA"/>
</dbReference>
<organism evidence="9 10">
    <name type="scientific">Moorella mulderi DSM 14980</name>
    <dbReference type="NCBI Taxonomy" id="1122241"/>
    <lineage>
        <taxon>Bacteria</taxon>
        <taxon>Bacillati</taxon>
        <taxon>Bacillota</taxon>
        <taxon>Clostridia</taxon>
        <taxon>Neomoorellales</taxon>
        <taxon>Neomoorellaceae</taxon>
        <taxon>Neomoorella</taxon>
    </lineage>
</organism>
<keyword evidence="10" id="KW-1185">Reference proteome</keyword>
<keyword evidence="3" id="KW-0547">Nucleotide-binding</keyword>
<dbReference type="InterPro" id="IPR031475">
    <property type="entry name" value="NBD_C"/>
</dbReference>